<protein>
    <submittedName>
        <fullName evidence="2">Unannotated protein</fullName>
    </submittedName>
</protein>
<dbReference type="PANTHER" id="PTHR48228">
    <property type="entry name" value="SUCCINYL-COA--D-CITRAMALATE COA-TRANSFERASE"/>
    <property type="match status" value="1"/>
</dbReference>
<dbReference type="InterPro" id="IPR003673">
    <property type="entry name" value="CoA-Trfase_fam_III"/>
</dbReference>
<accession>A0A6J7JG47</accession>
<evidence type="ECO:0000313" key="2">
    <source>
        <dbReference type="EMBL" id="CAB4942438.1"/>
    </source>
</evidence>
<reference evidence="2" key="1">
    <citation type="submission" date="2020-05" db="EMBL/GenBank/DDBJ databases">
        <authorList>
            <person name="Chiriac C."/>
            <person name="Salcher M."/>
            <person name="Ghai R."/>
            <person name="Kavagutti S V."/>
        </authorList>
    </citation>
    <scope>NUCLEOTIDE SEQUENCE</scope>
</reference>
<name>A0A6J7JG47_9ZZZZ</name>
<dbReference type="Gene3D" id="3.40.50.10540">
    <property type="entry name" value="Crotonobetainyl-coa:carnitine coa-transferase, domain 1"/>
    <property type="match status" value="1"/>
</dbReference>
<dbReference type="EMBL" id="CAFBMK010000255">
    <property type="protein sequence ID" value="CAB4942438.1"/>
    <property type="molecule type" value="Genomic_DNA"/>
</dbReference>
<dbReference type="AlphaFoldDB" id="A0A6J7JG47"/>
<proteinExistence type="predicted"/>
<organism evidence="2">
    <name type="scientific">freshwater metagenome</name>
    <dbReference type="NCBI Taxonomy" id="449393"/>
    <lineage>
        <taxon>unclassified sequences</taxon>
        <taxon>metagenomes</taxon>
        <taxon>ecological metagenomes</taxon>
    </lineage>
</organism>
<dbReference type="InterPro" id="IPR050509">
    <property type="entry name" value="CoA-transferase_III"/>
</dbReference>
<feature type="region of interest" description="Disordered" evidence="1">
    <location>
        <begin position="230"/>
        <end position="253"/>
    </location>
</feature>
<dbReference type="Pfam" id="PF02515">
    <property type="entry name" value="CoA_transf_3"/>
    <property type="match status" value="1"/>
</dbReference>
<dbReference type="SUPFAM" id="SSF89796">
    <property type="entry name" value="CoA-transferase family III (CaiB/BaiF)"/>
    <property type="match status" value="1"/>
</dbReference>
<dbReference type="GO" id="GO:0003824">
    <property type="term" value="F:catalytic activity"/>
    <property type="evidence" value="ECO:0007669"/>
    <property type="project" value="InterPro"/>
</dbReference>
<dbReference type="InterPro" id="IPR023606">
    <property type="entry name" value="CoA-Trfase_III_dom_1_sf"/>
</dbReference>
<dbReference type="PANTHER" id="PTHR48228:SF4">
    <property type="entry name" value="BLR3030 PROTEIN"/>
    <property type="match status" value="1"/>
</dbReference>
<evidence type="ECO:0000256" key="1">
    <source>
        <dbReference type="SAM" id="MobiDB-lite"/>
    </source>
</evidence>
<gene>
    <name evidence="2" type="ORF">UFOPK3564_03028</name>
</gene>
<sequence>MLDLTRIVAGPACARTLAEHGADVLQVADPRLHTVRRAALETAPGRRSTSLALADPADRARLEALLPQADVLCQNARPGVLDRHGLGAERLAEVRPGIVHVSVDTYGHVGPWRSRPGFEPLAQCSTGWADEHRDAAGRPTIVPALPCDYATGYLAALGTVIALRRRAVEGGSWRVRTSLARTAMWFRDQPGRLDPAAATGTPAAATADLRIRLDGPFGVVEQLAPVVRMSGTPPRWSTAGERPGASAPGFPGR</sequence>